<dbReference type="RefSeq" id="WP_181374623.1">
    <property type="nucleotide sequence ID" value="NZ_KP942676.1"/>
</dbReference>
<dbReference type="AlphaFoldDB" id="A0A0K0MPT0"/>
<protein>
    <recommendedName>
        <fullName evidence="2">Lipoprotein</fullName>
    </recommendedName>
</protein>
<reference evidence="1" key="2">
    <citation type="submission" date="2015-03" db="EMBL/GenBank/DDBJ databases">
        <authorList>
            <person name="Welte C."/>
            <person name="de Graaf R."/>
            <person name="van den Bosch T.J.M."/>
            <person name="Op den Camp H."/>
            <person name="van Dam N."/>
            <person name="Jetten M."/>
        </authorList>
    </citation>
    <scope>NUCLEOTIDE SEQUENCE</scope>
    <source>
        <plasmid evidence="1">Drgb1</plasmid>
    </source>
</reference>
<name>A0A0K0MPT0_PECCA</name>
<accession>A0A0K0MPT0</accession>
<proteinExistence type="predicted"/>
<evidence type="ECO:0008006" key="2">
    <source>
        <dbReference type="Google" id="ProtNLM"/>
    </source>
</evidence>
<reference evidence="1" key="1">
    <citation type="journal article" date="2015" name="Environ. Microbiol.">
        <title>Plasmids from the gut microbiome of cabbage root fly larvae encode SaxA that catalyses the conversion of the plant toxin 2-phenylethyl isothiocyanate.</title>
        <authorList>
            <person name="Welte C.U."/>
            <person name="de Graaf R.M."/>
            <person name="van den Bosch T.J."/>
            <person name="Op den Camp H.J."/>
            <person name="van Dam N.M."/>
            <person name="Jetten M.S."/>
        </authorList>
    </citation>
    <scope>NUCLEOTIDE SEQUENCE</scope>
    <source>
        <plasmid evidence="1">Drgb1</plasmid>
    </source>
</reference>
<gene>
    <name evidence="1" type="ORF">pA_00007</name>
</gene>
<sequence length="131" mass="14480">MKYLAIAFTSLVLAGCASNSKNPASANYGAEPVNNEQAVISQLKNELKDPDSVKIMSITKPRRGYATYGFGKSEFGWHTEVKYNAKNSYGGYVGAKTRQYLYLNGKYSIPHTYDINFLDNKSLSCDGDCPQ</sequence>
<keyword evidence="1" id="KW-0614">Plasmid</keyword>
<dbReference type="PROSITE" id="PS51257">
    <property type="entry name" value="PROKAR_LIPOPROTEIN"/>
    <property type="match status" value="1"/>
</dbReference>
<evidence type="ECO:0000313" key="1">
    <source>
        <dbReference type="EMBL" id="AKG47447.1"/>
    </source>
</evidence>
<dbReference type="EMBL" id="KP942676">
    <property type="protein sequence ID" value="AKG47447.1"/>
    <property type="molecule type" value="Genomic_DNA"/>
</dbReference>
<geneLocation type="plasmid" evidence="1">
    <name>Drgb1</name>
</geneLocation>
<organism evidence="1">
    <name type="scientific">Pectobacterium carotovorum</name>
    <name type="common">Erwinia carotovora</name>
    <dbReference type="NCBI Taxonomy" id="554"/>
    <lineage>
        <taxon>Bacteria</taxon>
        <taxon>Pseudomonadati</taxon>
        <taxon>Pseudomonadota</taxon>
        <taxon>Gammaproteobacteria</taxon>
        <taxon>Enterobacterales</taxon>
        <taxon>Pectobacteriaceae</taxon>
        <taxon>Pectobacterium</taxon>
    </lineage>
</organism>